<dbReference type="RefSeq" id="WP_009209890.1">
    <property type="nucleotide sequence ID" value="NZ_BBWP01000021.1"/>
</dbReference>
<evidence type="ECO:0000256" key="1">
    <source>
        <dbReference type="ARBA" id="ARBA00001947"/>
    </source>
</evidence>
<dbReference type="SUPFAM" id="SSF53213">
    <property type="entry name" value="LigB-like"/>
    <property type="match status" value="1"/>
</dbReference>
<sequence length="265" mass="28590">MSAMPTLFLSHGAPDTAVADTQAAAFLRTLAADLPVPRAILVASAHFERDGRVGVTSDAAPETIHDFGNFDPRLFEMRYPAPGDPELAQRIVFLLAEAGFDAEAVAGRGFDHGTWVPLLLAYPGADIPVVQVSVDPTRDAAYHLDLGAALSDLRGEGVLVIGSGSFTHNLPEAFDRIRQGIRVDVTPDWVARFVDWMGDRLVAGDRAALADYRRQAPFAEKNHPTDEHLMPLHVALGAAGRGAKGEWLHASRDFGVLSMDAFAFR</sequence>
<dbReference type="PIRSF" id="PIRSF006157">
    <property type="entry name" value="Doxgns_DODA"/>
    <property type="match status" value="1"/>
</dbReference>
<protein>
    <submittedName>
        <fullName evidence="7">Possible catalytic LigB subunit of aromatic ring-opening dioxygenase</fullName>
    </submittedName>
</protein>
<evidence type="ECO:0000256" key="3">
    <source>
        <dbReference type="ARBA" id="ARBA00022723"/>
    </source>
</evidence>
<evidence type="ECO:0000259" key="6">
    <source>
        <dbReference type="Pfam" id="PF02900"/>
    </source>
</evidence>
<comment type="similarity">
    <text evidence="2">Belongs to the DODA-type extradiol aromatic ring-opening dioxygenase family.</text>
</comment>
<organism evidence="7 8">
    <name type="scientific">Aurantimonas manganoxydans (strain ATCC BAA-1229 / DSM 21871 / SI85-9A1)</name>
    <dbReference type="NCBI Taxonomy" id="287752"/>
    <lineage>
        <taxon>Bacteria</taxon>
        <taxon>Pseudomonadati</taxon>
        <taxon>Pseudomonadota</taxon>
        <taxon>Alphaproteobacteria</taxon>
        <taxon>Hyphomicrobiales</taxon>
        <taxon>Aurantimonadaceae</taxon>
        <taxon>Aurantimonas</taxon>
    </lineage>
</organism>
<name>Q1YMY3_AURMS</name>
<dbReference type="BioCyc" id="AURANTIMONAS:SI859A1_02062-MONOMER"/>
<dbReference type="GO" id="GO:0016702">
    <property type="term" value="F:oxidoreductase activity, acting on single donors with incorporation of molecular oxygen, incorporation of two atoms of oxygen"/>
    <property type="evidence" value="ECO:0007669"/>
    <property type="project" value="UniProtKB-ARBA"/>
</dbReference>
<dbReference type="InterPro" id="IPR004183">
    <property type="entry name" value="Xdiol_dOase_suB"/>
</dbReference>
<comment type="cofactor">
    <cofactor evidence="1">
        <name>Zn(2+)</name>
        <dbReference type="ChEBI" id="CHEBI:29105"/>
    </cofactor>
</comment>
<evidence type="ECO:0000256" key="5">
    <source>
        <dbReference type="ARBA" id="ARBA00023002"/>
    </source>
</evidence>
<keyword evidence="4" id="KW-0862">Zinc</keyword>
<dbReference type="Proteomes" id="UP000000321">
    <property type="component" value="Unassembled WGS sequence"/>
</dbReference>
<dbReference type="OrthoDB" id="9790889at2"/>
<dbReference type="HOGENOM" id="CLU_046582_2_1_5"/>
<accession>Q1YMY3</accession>
<dbReference type="InterPro" id="IPR014436">
    <property type="entry name" value="Extradiol_dOase_DODA"/>
</dbReference>
<proteinExistence type="inferred from homology"/>
<evidence type="ECO:0000256" key="4">
    <source>
        <dbReference type="ARBA" id="ARBA00022833"/>
    </source>
</evidence>
<dbReference type="PANTHER" id="PTHR30096">
    <property type="entry name" value="4,5-DOPA DIOXYGENASE EXTRADIOL-LIKE PROTEIN"/>
    <property type="match status" value="1"/>
</dbReference>
<dbReference type="PANTHER" id="PTHR30096:SF0">
    <property type="entry name" value="4,5-DOPA DIOXYGENASE EXTRADIOL-LIKE PROTEIN"/>
    <property type="match status" value="1"/>
</dbReference>
<dbReference type="Gene3D" id="3.40.830.10">
    <property type="entry name" value="LigB-like"/>
    <property type="match status" value="1"/>
</dbReference>
<keyword evidence="5" id="KW-0560">Oxidoreductase</keyword>
<keyword evidence="7" id="KW-0223">Dioxygenase</keyword>
<evidence type="ECO:0000256" key="2">
    <source>
        <dbReference type="ARBA" id="ARBA00007581"/>
    </source>
</evidence>
<gene>
    <name evidence="7" type="ORF">SI859A1_02062</name>
</gene>
<evidence type="ECO:0000313" key="8">
    <source>
        <dbReference type="Proteomes" id="UP000000321"/>
    </source>
</evidence>
<dbReference type="AlphaFoldDB" id="Q1YMY3"/>
<reference evidence="7 8" key="1">
    <citation type="journal article" date="2008" name="Appl. Environ. Microbiol.">
        <title>Genomic insights into Mn(II) oxidation by the marine alphaproteobacterium Aurantimonas sp. strain SI85-9A1.</title>
        <authorList>
            <person name="Dick G.J."/>
            <person name="Podell S."/>
            <person name="Johnson H.A."/>
            <person name="Rivera-Espinoza Y."/>
            <person name="Bernier-Latmani R."/>
            <person name="McCarthy J.K."/>
            <person name="Torpey J.W."/>
            <person name="Clement B.G."/>
            <person name="Gaasterland T."/>
            <person name="Tebo B.M."/>
        </authorList>
    </citation>
    <scope>NUCLEOTIDE SEQUENCE [LARGE SCALE GENOMIC DNA]</scope>
    <source>
        <strain evidence="7 8">SI85-9A1</strain>
    </source>
</reference>
<dbReference type="GO" id="GO:0008270">
    <property type="term" value="F:zinc ion binding"/>
    <property type="evidence" value="ECO:0007669"/>
    <property type="project" value="InterPro"/>
</dbReference>
<evidence type="ECO:0000313" key="7">
    <source>
        <dbReference type="EMBL" id="EAS51248.1"/>
    </source>
</evidence>
<dbReference type="CDD" id="cd07363">
    <property type="entry name" value="45_DOPA_Dioxygenase"/>
    <property type="match status" value="1"/>
</dbReference>
<comment type="caution">
    <text evidence="7">The sequence shown here is derived from an EMBL/GenBank/DDBJ whole genome shotgun (WGS) entry which is preliminary data.</text>
</comment>
<dbReference type="GO" id="GO:0008198">
    <property type="term" value="F:ferrous iron binding"/>
    <property type="evidence" value="ECO:0007669"/>
    <property type="project" value="InterPro"/>
</dbReference>
<keyword evidence="8" id="KW-1185">Reference proteome</keyword>
<dbReference type="EMBL" id="AAPJ01000001">
    <property type="protein sequence ID" value="EAS51248.1"/>
    <property type="molecule type" value="Genomic_DNA"/>
</dbReference>
<dbReference type="Pfam" id="PF02900">
    <property type="entry name" value="LigB"/>
    <property type="match status" value="1"/>
</dbReference>
<keyword evidence="3" id="KW-0479">Metal-binding</keyword>
<feature type="domain" description="Extradiol ring-cleavage dioxygenase class III enzyme subunit B" evidence="6">
    <location>
        <begin position="31"/>
        <end position="253"/>
    </location>
</feature>